<evidence type="ECO:0000313" key="2">
    <source>
        <dbReference type="Proteomes" id="UP001634394"/>
    </source>
</evidence>
<sequence length="95" mass="11054">MERDDVSVNMPGKNDCTKVETGERKQMRVLTDYLSNLFEKFCAENPDMKVSESVCCFFCRLRPTHILITKLITRNTCLCCKHQNFAIKLKCLRAM</sequence>
<reference evidence="1 2" key="1">
    <citation type="submission" date="2024-11" db="EMBL/GenBank/DDBJ databases">
        <title>Chromosome-level genome assembly of the freshwater bivalve Anodonta woodiana.</title>
        <authorList>
            <person name="Chen X."/>
        </authorList>
    </citation>
    <scope>NUCLEOTIDE SEQUENCE [LARGE SCALE GENOMIC DNA]</scope>
    <source>
        <strain evidence="1">MN2024</strain>
        <tissue evidence="1">Gills</tissue>
    </source>
</reference>
<dbReference type="Proteomes" id="UP001634394">
    <property type="component" value="Unassembled WGS sequence"/>
</dbReference>
<dbReference type="AlphaFoldDB" id="A0ABD3UVT8"/>
<evidence type="ECO:0000313" key="1">
    <source>
        <dbReference type="EMBL" id="KAL3853317.1"/>
    </source>
</evidence>
<gene>
    <name evidence="1" type="ORF">ACJMK2_016866</name>
</gene>
<accession>A0ABD3UVT8</accession>
<name>A0ABD3UVT8_SINWO</name>
<organism evidence="1 2">
    <name type="scientific">Sinanodonta woodiana</name>
    <name type="common">Chinese pond mussel</name>
    <name type="synonym">Anodonta woodiana</name>
    <dbReference type="NCBI Taxonomy" id="1069815"/>
    <lineage>
        <taxon>Eukaryota</taxon>
        <taxon>Metazoa</taxon>
        <taxon>Spiralia</taxon>
        <taxon>Lophotrochozoa</taxon>
        <taxon>Mollusca</taxon>
        <taxon>Bivalvia</taxon>
        <taxon>Autobranchia</taxon>
        <taxon>Heteroconchia</taxon>
        <taxon>Palaeoheterodonta</taxon>
        <taxon>Unionida</taxon>
        <taxon>Unionoidea</taxon>
        <taxon>Unionidae</taxon>
        <taxon>Unioninae</taxon>
        <taxon>Sinanodonta</taxon>
    </lineage>
</organism>
<comment type="caution">
    <text evidence="1">The sequence shown here is derived from an EMBL/GenBank/DDBJ whole genome shotgun (WGS) entry which is preliminary data.</text>
</comment>
<protein>
    <submittedName>
        <fullName evidence="1">Uncharacterized protein</fullName>
    </submittedName>
</protein>
<keyword evidence="2" id="KW-1185">Reference proteome</keyword>
<proteinExistence type="predicted"/>
<dbReference type="EMBL" id="JBJQND010000015">
    <property type="protein sequence ID" value="KAL3853317.1"/>
    <property type="molecule type" value="Genomic_DNA"/>
</dbReference>